<evidence type="ECO:0000313" key="2">
    <source>
        <dbReference type="EMBL" id="ESA00128.1"/>
    </source>
</evidence>
<dbReference type="PANTHER" id="PTHR15600">
    <property type="entry name" value="SACSIN"/>
    <property type="match status" value="1"/>
</dbReference>
<name>U9T1D3_RHIID</name>
<sequence>LRKILEEYPDGSQVLREILQNSDDAKSTEQIFILDYNTYPSDKTLFSEEMKDWQGPAIWIYNDAEFSAKDFQALIKLGIGGKSYDDTKIGKFGIGFNCAFHVTDLPSLVSGRYIAFLDPNARYLPAQGYPPRRPRGTRIDFIDKEFKKSFPGQCFNGTLFRLPLRTPKLAKDSDISTKVISTHKIVEL</sequence>
<dbReference type="InterPro" id="IPR052972">
    <property type="entry name" value="Sacsin_chaperone_reg"/>
</dbReference>
<protein>
    <recommendedName>
        <fullName evidence="1">Sacsin/Nov domain-containing protein</fullName>
    </recommendedName>
</protein>
<dbReference type="AlphaFoldDB" id="U9T1D3"/>
<dbReference type="NCBIfam" id="NF047352">
    <property type="entry name" value="P_loop_sacsin"/>
    <property type="match status" value="1"/>
</dbReference>
<reference evidence="2" key="1">
    <citation type="submission" date="2013-07" db="EMBL/GenBank/DDBJ databases">
        <title>The genome of an arbuscular mycorrhizal fungus provides insights into the evolution of the oldest plant symbiosis.</title>
        <authorList>
            <consortium name="DOE Joint Genome Institute"/>
            <person name="Tisserant E."/>
            <person name="Malbreil M."/>
            <person name="Kuo A."/>
            <person name="Kohler A."/>
            <person name="Symeonidi A."/>
            <person name="Balestrini R."/>
            <person name="Charron P."/>
            <person name="Duensing N."/>
            <person name="Frei-dit-Frey N."/>
            <person name="Gianinazzi-Pearson V."/>
            <person name="Gilbert B."/>
            <person name="Handa Y."/>
            <person name="Hijri M."/>
            <person name="Kaul R."/>
            <person name="Kawaguchi M."/>
            <person name="Krajinski F."/>
            <person name="Lammers P."/>
            <person name="Lapierre D."/>
            <person name="Masclaux F.G."/>
            <person name="Murat C."/>
            <person name="Morin E."/>
            <person name="Ndikumana S."/>
            <person name="Pagni M."/>
            <person name="Petitpierre D."/>
            <person name="Requena N."/>
            <person name="Rosikiewicz P."/>
            <person name="Riley R."/>
            <person name="Saito K."/>
            <person name="San Clemente H."/>
            <person name="Shapiro H."/>
            <person name="van Tuinen D."/>
            <person name="Becard G."/>
            <person name="Bonfante P."/>
            <person name="Paszkowski U."/>
            <person name="Shachar-Hill Y."/>
            <person name="Young J.P."/>
            <person name="Sanders I.R."/>
            <person name="Henrissat B."/>
            <person name="Rensing S.A."/>
            <person name="Grigoriev I.V."/>
            <person name="Corradi N."/>
            <person name="Roux C."/>
            <person name="Martin F."/>
        </authorList>
    </citation>
    <scope>NUCLEOTIDE SEQUENCE</scope>
    <source>
        <strain evidence="2">DAOM 197198</strain>
    </source>
</reference>
<proteinExistence type="predicted"/>
<feature type="non-terminal residue" evidence="2">
    <location>
        <position position="1"/>
    </location>
</feature>
<dbReference type="eggNOG" id="ENOG502QQPY">
    <property type="taxonomic scope" value="Eukaryota"/>
</dbReference>
<dbReference type="HOGENOM" id="CLU_080878_0_0_1"/>
<dbReference type="InterPro" id="IPR058210">
    <property type="entry name" value="SACS/Nov_dom"/>
</dbReference>
<dbReference type="SUPFAM" id="SSF55874">
    <property type="entry name" value="ATPase domain of HSP90 chaperone/DNA topoisomerase II/histidine kinase"/>
    <property type="match status" value="1"/>
</dbReference>
<gene>
    <name evidence="2" type="ORF">GLOINDRAFT_58877</name>
</gene>
<dbReference type="Pfam" id="PF25794">
    <property type="entry name" value="SACS"/>
    <property type="match status" value="1"/>
</dbReference>
<dbReference type="GO" id="GO:0030544">
    <property type="term" value="F:Hsp70 protein binding"/>
    <property type="evidence" value="ECO:0007669"/>
    <property type="project" value="TreeGrafter"/>
</dbReference>
<dbReference type="PANTHER" id="PTHR15600:SF42">
    <property type="entry name" value="SACSIN"/>
    <property type="match status" value="1"/>
</dbReference>
<evidence type="ECO:0000259" key="1">
    <source>
        <dbReference type="Pfam" id="PF25794"/>
    </source>
</evidence>
<feature type="non-terminal residue" evidence="2">
    <location>
        <position position="188"/>
    </location>
</feature>
<dbReference type="Gene3D" id="3.30.565.10">
    <property type="entry name" value="Histidine kinase-like ATPase, C-terminal domain"/>
    <property type="match status" value="1"/>
</dbReference>
<dbReference type="InterPro" id="IPR036890">
    <property type="entry name" value="HATPase_C_sf"/>
</dbReference>
<dbReference type="EMBL" id="KI297434">
    <property type="protein sequence ID" value="ESA00128.1"/>
    <property type="molecule type" value="Genomic_DNA"/>
</dbReference>
<organism evidence="2">
    <name type="scientific">Rhizophagus irregularis (strain DAOM 181602 / DAOM 197198 / MUCL 43194)</name>
    <name type="common">Arbuscular mycorrhizal fungus</name>
    <name type="synonym">Glomus intraradices</name>
    <dbReference type="NCBI Taxonomy" id="747089"/>
    <lineage>
        <taxon>Eukaryota</taxon>
        <taxon>Fungi</taxon>
        <taxon>Fungi incertae sedis</taxon>
        <taxon>Mucoromycota</taxon>
        <taxon>Glomeromycotina</taxon>
        <taxon>Glomeromycetes</taxon>
        <taxon>Glomerales</taxon>
        <taxon>Glomeraceae</taxon>
        <taxon>Rhizophagus</taxon>
    </lineage>
</organism>
<feature type="domain" description="Sacsin/Nov" evidence="1">
    <location>
        <begin position="1"/>
        <end position="188"/>
    </location>
</feature>
<accession>U9T1D3</accession>